<protein>
    <submittedName>
        <fullName evidence="5">Adenosylmethionine-8-amino-7-oxononanoate aminotransferase</fullName>
    </submittedName>
</protein>
<dbReference type="GO" id="GO:0004141">
    <property type="term" value="F:dethiobiotin synthase activity"/>
    <property type="evidence" value="ECO:0007669"/>
    <property type="project" value="InterPro"/>
</dbReference>
<reference evidence="5 6" key="1">
    <citation type="journal article" date="2004" name="Nature">
        <title>Genome sequence of the ultrasmall unicellular red alga Cyanidioschyzon merolae 10D.</title>
        <authorList>
            <person name="Matsuzaki M."/>
            <person name="Misumi O."/>
            <person name="Shin-i T."/>
            <person name="Maruyama S."/>
            <person name="Takahara M."/>
            <person name="Miyagishima S."/>
            <person name="Mori T."/>
            <person name="Nishida K."/>
            <person name="Yagisawa F."/>
            <person name="Nishida K."/>
            <person name="Yoshida Y."/>
            <person name="Nishimura Y."/>
            <person name="Nakao S."/>
            <person name="Kobayashi T."/>
            <person name="Momoyama Y."/>
            <person name="Higashiyama T."/>
            <person name="Minoda A."/>
            <person name="Sano M."/>
            <person name="Nomoto H."/>
            <person name="Oishi K."/>
            <person name="Hayashi H."/>
            <person name="Ohta F."/>
            <person name="Nishizaka S."/>
            <person name="Haga S."/>
            <person name="Miura S."/>
            <person name="Morishita T."/>
            <person name="Kabeya Y."/>
            <person name="Terasawa K."/>
            <person name="Suzuki Y."/>
            <person name="Ishii Y."/>
            <person name="Asakawa S."/>
            <person name="Takano H."/>
            <person name="Ohta N."/>
            <person name="Kuroiwa H."/>
            <person name="Tanaka K."/>
            <person name="Shimizu N."/>
            <person name="Sugano S."/>
            <person name="Sato N."/>
            <person name="Nozaki H."/>
            <person name="Ogasawara N."/>
            <person name="Kohara Y."/>
            <person name="Kuroiwa T."/>
        </authorList>
    </citation>
    <scope>NUCLEOTIDE SEQUENCE [LARGE SCALE GENOMIC DNA]</scope>
    <source>
        <strain evidence="5 6">10D</strain>
    </source>
</reference>
<dbReference type="GO" id="GO:0005739">
    <property type="term" value="C:mitochondrion"/>
    <property type="evidence" value="ECO:0007669"/>
    <property type="project" value="UniProtKB-SubCell"/>
</dbReference>
<dbReference type="HAMAP" id="MF_00336">
    <property type="entry name" value="BioD"/>
    <property type="match status" value="1"/>
</dbReference>
<keyword evidence="4" id="KW-0663">Pyridoxal phosphate</keyword>
<dbReference type="eggNOG" id="KOG1401">
    <property type="taxonomic scope" value="Eukaryota"/>
</dbReference>
<dbReference type="GO" id="GO:0004015">
    <property type="term" value="F:adenosylmethionine-8-amino-7-oxononanoate transaminase activity"/>
    <property type="evidence" value="ECO:0007669"/>
    <property type="project" value="TreeGrafter"/>
</dbReference>
<proteinExistence type="inferred from homology"/>
<keyword evidence="2 5" id="KW-0032">Aminotransferase</keyword>
<dbReference type="InterPro" id="IPR015421">
    <property type="entry name" value="PyrdxlP-dep_Trfase_major"/>
</dbReference>
<dbReference type="HOGENOM" id="CLU_010794_0_0_1"/>
<dbReference type="GO" id="GO:0000287">
    <property type="term" value="F:magnesium ion binding"/>
    <property type="evidence" value="ECO:0007669"/>
    <property type="project" value="InterPro"/>
</dbReference>
<gene>
    <name evidence="5" type="ORF">CYME_CMG023C</name>
</gene>
<evidence type="ECO:0000256" key="2">
    <source>
        <dbReference type="ARBA" id="ARBA00022576"/>
    </source>
</evidence>
<dbReference type="Gene3D" id="3.40.640.10">
    <property type="entry name" value="Type I PLP-dependent aspartate aminotransferase-like (Major domain)"/>
    <property type="match status" value="1"/>
</dbReference>
<keyword evidence="3" id="KW-0808">Transferase</keyword>
<dbReference type="EMBL" id="AP006489">
    <property type="protein sequence ID" value="BAM79556.1"/>
    <property type="molecule type" value="Genomic_DNA"/>
</dbReference>
<dbReference type="InterPro" id="IPR004472">
    <property type="entry name" value="DTB_synth_BioD"/>
</dbReference>
<keyword evidence="6" id="KW-1185">Reference proteome</keyword>
<dbReference type="InterPro" id="IPR005814">
    <property type="entry name" value="Aminotrans_3"/>
</dbReference>
<dbReference type="Gene3D" id="3.90.1150.10">
    <property type="entry name" value="Aspartate Aminotransferase, domain 1"/>
    <property type="match status" value="2"/>
</dbReference>
<accession>M1UPZ4</accession>
<dbReference type="Proteomes" id="UP000007014">
    <property type="component" value="Chromosome 7"/>
</dbReference>
<sequence length="802" mass="87396">MQRNFYGLAFQVWGANTNVGKTLVCAALARAHLRDSDRARGALLYLKPLQTGFPSDHDARFVFRQALGTDTRINEPENALEYVSREHAFSCRTLYAWRLARSPQEAAAAATAGEPFSHASLQRPAGGLASPELDSSTVLEHIENALKNAGLSLFMVETAGGVLSPVSASGTLQADFYRAVRLPGVLVGDARLGGISTTLAAYEALRSRGYDVPAIVFGMGPGLESADRNAAAIRAQLDPEETPIVEPYLRVFDAHAQASLAQPAQGLVSVDETAQRFIEHLRHWWCRRAIRWQDMLRESDQVLWWPFTQHQARRMPSASEERAQTTLIDSAYGDDYTIIKSVKRDVSGMSPQKRTSSSELTQERWFDGCGSWWTQSVGHGHPTLNRSIGNALGRYGHVMFPECVHEPAWLLSKRLLNSVGNGWASRVFFSDNGSTAMEIGLKMAFRLAQKRGLFDLSRASDVGIVGLEGSYHGDTLGAMDCSPSSTFNQLQTPWYRGRGLFLKPPYCAIWNGDWQPDAPQGLDAAAQRRRHERYREYHRSIAEELARHESMPLGALVLEPVVQGAGGMRIIDVVYQQALIDACRQRAIPVVFDEVFTAFWRLGALTGASILDREPDIAAYGKLLTGGALPLAVTLSSEEVFTAFLGEKRADALLHGHSYSAYPAGCAAANAALSIYERLTSAETRVFDGALLAPVRALSTKPGVGAVSAIGSVLAVQLTPLTSAEQADERLLAARQTRVLSIARQQHGIYLRPLGTTVYALVAPAQTPLHRAADLVRALDRALDLAAVSKETANAATVTPIV</sequence>
<dbReference type="GO" id="GO:0005524">
    <property type="term" value="F:ATP binding"/>
    <property type="evidence" value="ECO:0007669"/>
    <property type="project" value="InterPro"/>
</dbReference>
<dbReference type="GO" id="GO:0030170">
    <property type="term" value="F:pyridoxal phosphate binding"/>
    <property type="evidence" value="ECO:0007669"/>
    <property type="project" value="InterPro"/>
</dbReference>
<dbReference type="RefSeq" id="XP_005535842.1">
    <property type="nucleotide sequence ID" value="XM_005535785.1"/>
</dbReference>
<dbReference type="Pfam" id="PF13500">
    <property type="entry name" value="AAA_26"/>
    <property type="match status" value="1"/>
</dbReference>
<comment type="subcellular location">
    <subcellularLocation>
        <location evidence="1">Mitochondrion</location>
    </subcellularLocation>
</comment>
<dbReference type="KEGG" id="cme:CYME_CMG023C"/>
<reference evidence="5 6" key="2">
    <citation type="journal article" date="2007" name="BMC Biol.">
        <title>A 100%-complete sequence reveals unusually simple genomic features in the hot-spring red alga Cyanidioschyzon merolae.</title>
        <authorList>
            <person name="Nozaki H."/>
            <person name="Takano H."/>
            <person name="Misumi O."/>
            <person name="Terasawa K."/>
            <person name="Matsuzaki M."/>
            <person name="Maruyama S."/>
            <person name="Nishida K."/>
            <person name="Yagisawa F."/>
            <person name="Yoshida Y."/>
            <person name="Fujiwara T."/>
            <person name="Takio S."/>
            <person name="Tamura K."/>
            <person name="Chung S.J."/>
            <person name="Nakamura S."/>
            <person name="Kuroiwa H."/>
            <person name="Tanaka K."/>
            <person name="Sato N."/>
            <person name="Kuroiwa T."/>
        </authorList>
    </citation>
    <scope>NUCLEOTIDE SEQUENCE [LARGE SCALE GENOMIC DNA]</scope>
    <source>
        <strain evidence="5 6">10D</strain>
    </source>
</reference>
<dbReference type="Gramene" id="CMG023CT">
    <property type="protein sequence ID" value="CMG023CT"/>
    <property type="gene ID" value="CMG023C"/>
</dbReference>
<dbReference type="SUPFAM" id="SSF52540">
    <property type="entry name" value="P-loop containing nucleoside triphosphate hydrolases"/>
    <property type="match status" value="1"/>
</dbReference>
<dbReference type="InterPro" id="IPR015422">
    <property type="entry name" value="PyrdxlP-dep_Trfase_small"/>
</dbReference>
<dbReference type="PROSITE" id="PS00600">
    <property type="entry name" value="AA_TRANSFER_CLASS_3"/>
    <property type="match status" value="1"/>
</dbReference>
<dbReference type="CDD" id="cd03109">
    <property type="entry name" value="DTBS"/>
    <property type="match status" value="1"/>
</dbReference>
<dbReference type="PANTHER" id="PTHR42684:SF3">
    <property type="entry name" value="ADENOSYLMETHIONINE-8-AMINO-7-OXONONANOATE AMINOTRANSFERASE"/>
    <property type="match status" value="1"/>
</dbReference>
<evidence type="ECO:0000313" key="5">
    <source>
        <dbReference type="EMBL" id="BAM79556.1"/>
    </source>
</evidence>
<dbReference type="PANTHER" id="PTHR42684">
    <property type="entry name" value="ADENOSYLMETHIONINE-8-AMINO-7-OXONONANOATE AMINOTRANSFERASE"/>
    <property type="match status" value="1"/>
</dbReference>
<dbReference type="OMA" id="KGWASRA"/>
<dbReference type="OrthoDB" id="425114at2759"/>
<dbReference type="Pfam" id="PF00202">
    <property type="entry name" value="Aminotran_3"/>
    <property type="match status" value="1"/>
</dbReference>
<dbReference type="GO" id="GO:0009102">
    <property type="term" value="P:biotin biosynthetic process"/>
    <property type="evidence" value="ECO:0007669"/>
    <property type="project" value="UniProtKB-UniPathway"/>
</dbReference>
<evidence type="ECO:0000256" key="1">
    <source>
        <dbReference type="ARBA" id="ARBA00004173"/>
    </source>
</evidence>
<name>M1UPZ4_CYAM1</name>
<dbReference type="InterPro" id="IPR027417">
    <property type="entry name" value="P-loop_NTPase"/>
</dbReference>
<evidence type="ECO:0000313" key="6">
    <source>
        <dbReference type="Proteomes" id="UP000007014"/>
    </source>
</evidence>
<dbReference type="InterPro" id="IPR015424">
    <property type="entry name" value="PyrdxlP-dep_Trfase"/>
</dbReference>
<dbReference type="Gene3D" id="3.40.50.300">
    <property type="entry name" value="P-loop containing nucleotide triphosphate hydrolases"/>
    <property type="match status" value="1"/>
</dbReference>
<dbReference type="UniPathway" id="UPA00078"/>
<evidence type="ECO:0000256" key="4">
    <source>
        <dbReference type="ARBA" id="ARBA00022898"/>
    </source>
</evidence>
<organism evidence="5 6">
    <name type="scientific">Cyanidioschyzon merolae (strain NIES-3377 / 10D)</name>
    <name type="common">Unicellular red alga</name>
    <dbReference type="NCBI Taxonomy" id="280699"/>
    <lineage>
        <taxon>Eukaryota</taxon>
        <taxon>Rhodophyta</taxon>
        <taxon>Bangiophyceae</taxon>
        <taxon>Cyanidiales</taxon>
        <taxon>Cyanidiaceae</taxon>
        <taxon>Cyanidioschyzon</taxon>
    </lineage>
</organism>
<evidence type="ECO:0000256" key="3">
    <source>
        <dbReference type="ARBA" id="ARBA00022679"/>
    </source>
</evidence>
<dbReference type="AlphaFoldDB" id="M1UPZ4"/>
<dbReference type="InterPro" id="IPR049704">
    <property type="entry name" value="Aminotrans_3_PPA_site"/>
</dbReference>
<dbReference type="SUPFAM" id="SSF53383">
    <property type="entry name" value="PLP-dependent transferases"/>
    <property type="match status" value="1"/>
</dbReference>
<dbReference type="STRING" id="280699.M1UPZ4"/>
<dbReference type="GeneID" id="16993317"/>